<feature type="compositionally biased region" description="Low complexity" evidence="1">
    <location>
        <begin position="509"/>
        <end position="523"/>
    </location>
</feature>
<sequence>MAHSASRGVLGLTIHFTFQGENMRTSLSRAAVAAFLCTATALTVTSGPHALIASAEPAVHETQSDLPNLIKNPGASDRVLIASHRGDWRDAPENSLAAIENAIANGAEIIELDVHLSSDGIPVLMHDDAIDRTTREEGRVDAYTAEALGEIRLLNHMGGDDNAELTSETIPTLEQAIELIDGRAVINIDKGWAARHEIVEVLERTGTQNLTIMKGAPSVEEATDFMRAYPDVHYAHILNQNSADAFAFPADATPEVWEVVFPNGTEPQAQPEFLDALSQSGHVWINSLWESLAAGNTDEASLRDSTDLGWQNLVDNYSASIIQTDNVAAMNYWRAGGAMSLWEQLPDERSIRIQPETSINEDKSEDNDENLCAATSPQYERVDVCDGSTFNHTRNALALAHTTPGEIVTMQFDVETAGTYEVVVRTGGQHADAGKIQFYWNDQPGAFHDVRHTSHLGIFMQDVVETREFVAGTQTVTMVLPAGYRQYFNLDYVQLNRIEDPAPNQPGQSSHLSSLSSSLSSTS</sequence>
<organism evidence="3 4">
    <name type="scientific">Corynebacterium sanguinis</name>
    <dbReference type="NCBI Taxonomy" id="2594913"/>
    <lineage>
        <taxon>Bacteria</taxon>
        <taxon>Bacillati</taxon>
        <taxon>Actinomycetota</taxon>
        <taxon>Actinomycetes</taxon>
        <taxon>Mycobacteriales</taxon>
        <taxon>Corynebacteriaceae</taxon>
        <taxon>Corynebacterium</taxon>
    </lineage>
</organism>
<proteinExistence type="predicted"/>
<dbReference type="InterPro" id="IPR017946">
    <property type="entry name" value="PLC-like_Pdiesterase_TIM-brl"/>
</dbReference>
<comment type="caution">
    <text evidence="3">The sequence shown here is derived from an EMBL/GenBank/DDBJ whole genome shotgun (WGS) entry which is preliminary data.</text>
</comment>
<dbReference type="PANTHER" id="PTHR46320">
    <property type="entry name" value="GLYCEROPHOSPHODIESTER PHOSPHODIESTERASE 1"/>
    <property type="match status" value="1"/>
</dbReference>
<dbReference type="InterPro" id="IPR008979">
    <property type="entry name" value="Galactose-bd-like_sf"/>
</dbReference>
<evidence type="ECO:0000313" key="4">
    <source>
        <dbReference type="Proteomes" id="UP000336646"/>
    </source>
</evidence>
<dbReference type="GO" id="GO:0006644">
    <property type="term" value="P:phospholipid metabolic process"/>
    <property type="evidence" value="ECO:0007669"/>
    <property type="project" value="TreeGrafter"/>
</dbReference>
<dbReference type="AlphaFoldDB" id="A0A6C1TWM1"/>
<protein>
    <submittedName>
        <fullName evidence="3">Glycerophosphodiester phosphodiesterase</fullName>
    </submittedName>
</protein>
<evidence type="ECO:0000259" key="2">
    <source>
        <dbReference type="PROSITE" id="PS51704"/>
    </source>
</evidence>
<dbReference type="GO" id="GO:0070291">
    <property type="term" value="P:N-acylethanolamine metabolic process"/>
    <property type="evidence" value="ECO:0007669"/>
    <property type="project" value="TreeGrafter"/>
</dbReference>
<dbReference type="PROSITE" id="PS51704">
    <property type="entry name" value="GP_PDE"/>
    <property type="match status" value="1"/>
</dbReference>
<evidence type="ECO:0000256" key="1">
    <source>
        <dbReference type="SAM" id="MobiDB-lite"/>
    </source>
</evidence>
<dbReference type="SUPFAM" id="SSF49785">
    <property type="entry name" value="Galactose-binding domain-like"/>
    <property type="match status" value="1"/>
</dbReference>
<dbReference type="Pfam" id="PF16387">
    <property type="entry name" value="DUF4996"/>
    <property type="match status" value="1"/>
</dbReference>
<dbReference type="CDD" id="cd08566">
    <property type="entry name" value="GDPD_AtGDE_like"/>
    <property type="match status" value="1"/>
</dbReference>
<dbReference type="PANTHER" id="PTHR46320:SF1">
    <property type="entry name" value="GLYCEROPHOSPHODIESTER PHOSPHODIESTERASE 1"/>
    <property type="match status" value="1"/>
</dbReference>
<feature type="region of interest" description="Disordered" evidence="1">
    <location>
        <begin position="499"/>
        <end position="523"/>
    </location>
</feature>
<evidence type="ECO:0000313" key="3">
    <source>
        <dbReference type="EMBL" id="TVS26415.1"/>
    </source>
</evidence>
<name>A0A6C1TWM1_9CORY</name>
<dbReference type="InterPro" id="IPR030395">
    <property type="entry name" value="GP_PDE_dom"/>
</dbReference>
<dbReference type="Pfam" id="PF03009">
    <property type="entry name" value="GDPD"/>
    <property type="match status" value="1"/>
</dbReference>
<dbReference type="EMBL" id="RXIR01000030">
    <property type="protein sequence ID" value="TVS26415.1"/>
    <property type="molecule type" value="Genomic_DNA"/>
</dbReference>
<accession>A0A6C1TWM1</accession>
<feature type="domain" description="GP-PDE" evidence="2">
    <location>
        <begin position="79"/>
        <end position="189"/>
    </location>
</feature>
<dbReference type="GO" id="GO:0008889">
    <property type="term" value="F:glycerophosphodiester phosphodiesterase activity"/>
    <property type="evidence" value="ECO:0007669"/>
    <property type="project" value="TreeGrafter"/>
</dbReference>
<dbReference type="GO" id="GO:0006580">
    <property type="term" value="P:ethanolamine metabolic process"/>
    <property type="evidence" value="ECO:0007669"/>
    <property type="project" value="TreeGrafter"/>
</dbReference>
<reference evidence="3 4" key="1">
    <citation type="submission" date="2018-12" db="EMBL/GenBank/DDBJ databases">
        <title>Corynebacterium sanguinis sp. nov., a clinically-associated and environmental corynebacterium.</title>
        <authorList>
            <person name="Gonzales-Siles L."/>
            <person name="Jaen-Luchoro D."/>
            <person name="Cardew S."/>
            <person name="Inganas E."/>
            <person name="Ohlen M."/>
            <person name="Jensie-Markopolous S."/>
            <person name="Pinyeiro-Iglesias B."/>
            <person name="Molin K."/>
            <person name="Skovbjerg S."/>
            <person name="Svensson-Stadler L."/>
            <person name="Funke G."/>
            <person name="Moore E.R.B."/>
        </authorList>
    </citation>
    <scope>NUCLEOTIDE SEQUENCE [LARGE SCALE GENOMIC DNA]</scope>
    <source>
        <strain evidence="3 4">58734</strain>
    </source>
</reference>
<dbReference type="Gene3D" id="3.20.20.190">
    <property type="entry name" value="Phosphatidylinositol (PI) phosphodiesterase"/>
    <property type="match status" value="1"/>
</dbReference>
<dbReference type="Proteomes" id="UP000336646">
    <property type="component" value="Unassembled WGS sequence"/>
</dbReference>
<dbReference type="SUPFAM" id="SSF51695">
    <property type="entry name" value="PLC-like phosphodiesterases"/>
    <property type="match status" value="1"/>
</dbReference>
<dbReference type="OrthoDB" id="9758957at2"/>
<dbReference type="Gene3D" id="2.60.120.260">
    <property type="entry name" value="Galactose-binding domain-like"/>
    <property type="match status" value="1"/>
</dbReference>
<dbReference type="GO" id="GO:0005886">
    <property type="term" value="C:plasma membrane"/>
    <property type="evidence" value="ECO:0007669"/>
    <property type="project" value="TreeGrafter"/>
</dbReference>
<dbReference type="InterPro" id="IPR032160">
    <property type="entry name" value="DUF4996"/>
</dbReference>
<gene>
    <name evidence="3" type="ORF">EKI59_10575</name>
</gene>